<dbReference type="Pfam" id="PF11958">
    <property type="entry name" value="DUF3472"/>
    <property type="match status" value="1"/>
</dbReference>
<proteinExistence type="predicted"/>
<reference evidence="2" key="1">
    <citation type="submission" date="2020-12" db="EMBL/GenBank/DDBJ databases">
        <title>Metabolic potential, ecology and presence of endohyphal bacteria is reflected in genomic diversity of Mucoromycotina.</title>
        <authorList>
            <person name="Muszewska A."/>
            <person name="Okrasinska A."/>
            <person name="Steczkiewicz K."/>
            <person name="Drgas O."/>
            <person name="Orlowska M."/>
            <person name="Perlinska-Lenart U."/>
            <person name="Aleksandrzak-Piekarczyk T."/>
            <person name="Szatraj K."/>
            <person name="Zielenkiewicz U."/>
            <person name="Pilsyk S."/>
            <person name="Malc E."/>
            <person name="Mieczkowski P."/>
            <person name="Kruszewska J.S."/>
            <person name="Biernat P."/>
            <person name="Pawlowska J."/>
        </authorList>
    </citation>
    <scope>NUCLEOTIDE SEQUENCE</scope>
    <source>
        <strain evidence="2">WA0000017839</strain>
    </source>
</reference>
<comment type="caution">
    <text evidence="2">The sequence shown here is derived from an EMBL/GenBank/DDBJ whole genome shotgun (WGS) entry which is preliminary data.</text>
</comment>
<dbReference type="Proteomes" id="UP000603453">
    <property type="component" value="Unassembled WGS sequence"/>
</dbReference>
<evidence type="ECO:0000256" key="1">
    <source>
        <dbReference type="SAM" id="SignalP"/>
    </source>
</evidence>
<evidence type="ECO:0008006" key="4">
    <source>
        <dbReference type="Google" id="ProtNLM"/>
    </source>
</evidence>
<sequence length="256" mass="28418">MYLSKFVPFLIFALVASQQVSAVSVHNWWDIPSGFGNIKEMVSSIRVPKGSDPVTTYWEANGFSVGYMGMQANSATERRVLFSVWDNGKGSTVDLVKKGPNVTAEGFGGEGTGAHAFVNAMWKTQDTVYFKVTAQVDEDKNGSTYSGYYSTDLGTTWKLVASFFANEQKYYLSGLYGFLENYGSDQSKIREGYWGNFTITNTDNKKSKIDTVSFTKTTPKSDADVWMQKQGLGPNKEVYMRIDGPKSEGIFKPTNP</sequence>
<organism evidence="2 3">
    <name type="scientific">Mucor saturninus</name>
    <dbReference type="NCBI Taxonomy" id="64648"/>
    <lineage>
        <taxon>Eukaryota</taxon>
        <taxon>Fungi</taxon>
        <taxon>Fungi incertae sedis</taxon>
        <taxon>Mucoromycota</taxon>
        <taxon>Mucoromycotina</taxon>
        <taxon>Mucoromycetes</taxon>
        <taxon>Mucorales</taxon>
        <taxon>Mucorineae</taxon>
        <taxon>Mucoraceae</taxon>
        <taxon>Mucor</taxon>
    </lineage>
</organism>
<accession>A0A8H7V2S7</accession>
<dbReference type="EMBL" id="JAEPRD010000052">
    <property type="protein sequence ID" value="KAG2203362.1"/>
    <property type="molecule type" value="Genomic_DNA"/>
</dbReference>
<feature type="signal peptide" evidence="1">
    <location>
        <begin position="1"/>
        <end position="22"/>
    </location>
</feature>
<gene>
    <name evidence="2" type="ORF">INT47_010060</name>
</gene>
<evidence type="ECO:0000313" key="2">
    <source>
        <dbReference type="EMBL" id="KAG2203362.1"/>
    </source>
</evidence>
<name>A0A8H7V2S7_9FUNG</name>
<dbReference type="InterPro" id="IPR021862">
    <property type="entry name" value="DUF3472"/>
</dbReference>
<evidence type="ECO:0000313" key="3">
    <source>
        <dbReference type="Proteomes" id="UP000603453"/>
    </source>
</evidence>
<dbReference type="AlphaFoldDB" id="A0A8H7V2S7"/>
<protein>
    <recommendedName>
        <fullName evidence="4">DUF5077 domain-containing protein</fullName>
    </recommendedName>
</protein>
<keyword evidence="1" id="KW-0732">Signal</keyword>
<keyword evidence="3" id="KW-1185">Reference proteome</keyword>
<dbReference type="OrthoDB" id="6338748at2759"/>
<feature type="chain" id="PRO_5034447678" description="DUF5077 domain-containing protein" evidence="1">
    <location>
        <begin position="23"/>
        <end position="256"/>
    </location>
</feature>